<accession>A0A843UEG4</accession>
<dbReference type="PANTHER" id="PTHR33880">
    <property type="entry name" value="EXPRESSED PROTEIN"/>
    <property type="match status" value="1"/>
</dbReference>
<dbReference type="AlphaFoldDB" id="A0A843UEG4"/>
<feature type="signal peptide" evidence="1">
    <location>
        <begin position="1"/>
        <end position="26"/>
    </location>
</feature>
<protein>
    <submittedName>
        <fullName evidence="2">Uncharacterized protein</fullName>
    </submittedName>
</protein>
<gene>
    <name evidence="2" type="ORF">Taro_014411</name>
</gene>
<feature type="chain" id="PRO_5032661543" evidence="1">
    <location>
        <begin position="27"/>
        <end position="229"/>
    </location>
</feature>
<keyword evidence="1" id="KW-0732">Signal</keyword>
<evidence type="ECO:0000313" key="3">
    <source>
        <dbReference type="Proteomes" id="UP000652761"/>
    </source>
</evidence>
<evidence type="ECO:0000256" key="1">
    <source>
        <dbReference type="SAM" id="SignalP"/>
    </source>
</evidence>
<sequence>MPGGIPSLLFLLHLLALSWQPASATAAPPTPAPWPEQFHALLYTNLSSTGKIRVDDLWYDWTNRRNLFMMQQQLSDLLYDVEWDNGTSFYYTLGDPGSCLTRHFPVGVLRPDFLQGSTYLGRVHADGFLCDLWQKLDFIWYYEDVATGRPVRWDFYDGISMHVITFEAGAVLEGSPWQAPAYCFDGDGEEEGGGSRSSAVVEEKGSMDVQRRLRFLDCQREATLSTFTS</sequence>
<keyword evidence="3" id="KW-1185">Reference proteome</keyword>
<dbReference type="InterPro" id="IPR038941">
    <property type="entry name" value="At4g14100-like"/>
</dbReference>
<name>A0A843UEG4_COLES</name>
<comment type="caution">
    <text evidence="2">The sequence shown here is derived from an EMBL/GenBank/DDBJ whole genome shotgun (WGS) entry which is preliminary data.</text>
</comment>
<dbReference type="Proteomes" id="UP000652761">
    <property type="component" value="Unassembled WGS sequence"/>
</dbReference>
<dbReference type="PANTHER" id="PTHR33880:SF4">
    <property type="entry name" value="OS07G0189700 PROTEIN"/>
    <property type="match status" value="1"/>
</dbReference>
<dbReference type="EMBL" id="NMUH01000599">
    <property type="protein sequence ID" value="MQL81948.1"/>
    <property type="molecule type" value="Genomic_DNA"/>
</dbReference>
<reference evidence="2" key="1">
    <citation type="submission" date="2017-07" db="EMBL/GenBank/DDBJ databases">
        <title>Taro Niue Genome Assembly and Annotation.</title>
        <authorList>
            <person name="Atibalentja N."/>
            <person name="Keating K."/>
            <person name="Fields C.J."/>
        </authorList>
    </citation>
    <scope>NUCLEOTIDE SEQUENCE</scope>
    <source>
        <strain evidence="2">Niue_2</strain>
        <tissue evidence="2">Leaf</tissue>
    </source>
</reference>
<proteinExistence type="predicted"/>
<evidence type="ECO:0000313" key="2">
    <source>
        <dbReference type="EMBL" id="MQL81948.1"/>
    </source>
</evidence>
<dbReference type="OrthoDB" id="406551at2759"/>
<organism evidence="2 3">
    <name type="scientific">Colocasia esculenta</name>
    <name type="common">Wild taro</name>
    <name type="synonym">Arum esculentum</name>
    <dbReference type="NCBI Taxonomy" id="4460"/>
    <lineage>
        <taxon>Eukaryota</taxon>
        <taxon>Viridiplantae</taxon>
        <taxon>Streptophyta</taxon>
        <taxon>Embryophyta</taxon>
        <taxon>Tracheophyta</taxon>
        <taxon>Spermatophyta</taxon>
        <taxon>Magnoliopsida</taxon>
        <taxon>Liliopsida</taxon>
        <taxon>Araceae</taxon>
        <taxon>Aroideae</taxon>
        <taxon>Colocasieae</taxon>
        <taxon>Colocasia</taxon>
    </lineage>
</organism>